<dbReference type="Proteomes" id="UP000258309">
    <property type="component" value="Unassembled WGS sequence"/>
</dbReference>
<evidence type="ECO:0000256" key="1">
    <source>
        <dbReference type="ARBA" id="ARBA00004123"/>
    </source>
</evidence>
<dbReference type="CDD" id="cd00067">
    <property type="entry name" value="GAL4"/>
    <property type="match status" value="1"/>
</dbReference>
<dbReference type="InterPro" id="IPR001138">
    <property type="entry name" value="Zn2Cys6_DnaBD"/>
</dbReference>
<feature type="non-terminal residue" evidence="5">
    <location>
        <position position="551"/>
    </location>
</feature>
<dbReference type="STRING" id="5539.A0A3E2H1R0"/>
<feature type="compositionally biased region" description="Polar residues" evidence="3">
    <location>
        <begin position="104"/>
        <end position="116"/>
    </location>
</feature>
<dbReference type="GO" id="GO:0008270">
    <property type="term" value="F:zinc ion binding"/>
    <property type="evidence" value="ECO:0007669"/>
    <property type="project" value="InterPro"/>
</dbReference>
<evidence type="ECO:0000256" key="3">
    <source>
        <dbReference type="SAM" id="MobiDB-lite"/>
    </source>
</evidence>
<feature type="domain" description="Zn(2)-C6 fungal-type" evidence="4">
    <location>
        <begin position="50"/>
        <end position="80"/>
    </location>
</feature>
<evidence type="ECO:0000256" key="2">
    <source>
        <dbReference type="ARBA" id="ARBA00023242"/>
    </source>
</evidence>
<dbReference type="InterPro" id="IPR021858">
    <property type="entry name" value="Fun_TF"/>
</dbReference>
<dbReference type="Gene3D" id="4.10.240.10">
    <property type="entry name" value="Zn(2)-C6 fungal-type DNA-binding domain"/>
    <property type="match status" value="1"/>
</dbReference>
<organism evidence="5 6">
    <name type="scientific">Scytalidium lignicola</name>
    <name type="common">Hyphomycete</name>
    <dbReference type="NCBI Taxonomy" id="5539"/>
    <lineage>
        <taxon>Eukaryota</taxon>
        <taxon>Fungi</taxon>
        <taxon>Dikarya</taxon>
        <taxon>Ascomycota</taxon>
        <taxon>Pezizomycotina</taxon>
        <taxon>Leotiomycetes</taxon>
        <taxon>Leotiomycetes incertae sedis</taxon>
        <taxon>Scytalidium</taxon>
    </lineage>
</organism>
<dbReference type="PROSITE" id="PS50048">
    <property type="entry name" value="ZN2_CY6_FUNGAL_2"/>
    <property type="match status" value="1"/>
</dbReference>
<dbReference type="PANTHER" id="PTHR37534">
    <property type="entry name" value="TRANSCRIPTIONAL ACTIVATOR PROTEIN UGA3"/>
    <property type="match status" value="1"/>
</dbReference>
<dbReference type="PANTHER" id="PTHR37534:SF46">
    <property type="entry name" value="ZN(II)2CYS6 TRANSCRIPTION FACTOR (EUROFUNG)"/>
    <property type="match status" value="1"/>
</dbReference>
<dbReference type="OrthoDB" id="1919336at2759"/>
<dbReference type="GO" id="GO:0005634">
    <property type="term" value="C:nucleus"/>
    <property type="evidence" value="ECO:0007669"/>
    <property type="project" value="UniProtKB-SubCell"/>
</dbReference>
<evidence type="ECO:0000259" key="4">
    <source>
        <dbReference type="PROSITE" id="PS50048"/>
    </source>
</evidence>
<proteinExistence type="predicted"/>
<protein>
    <recommendedName>
        <fullName evidence="4">Zn(2)-C6 fungal-type domain-containing protein</fullName>
    </recommendedName>
</protein>
<dbReference type="AlphaFoldDB" id="A0A3E2H1R0"/>
<name>A0A3E2H1R0_SCYLI</name>
<evidence type="ECO:0000313" key="6">
    <source>
        <dbReference type="Proteomes" id="UP000258309"/>
    </source>
</evidence>
<accession>A0A3E2H1R0</accession>
<sequence>MSREAADLDSESADQPAPDTGSPEALGRWSGTDVDGRTMVKAGLSKTRTGCIGCRLRRKKCDERRPTCSGCQRNVLVCTWVEDVPDGAAQKLLTRKTRKENSHSVRSASFSTSTPARTPGEGLDCPVSQSWTSNPLEISIDQYVSATLHLQALFQFQHNLLRNPKSRILFDHYLHRTNKTVARCCGETNTFIMQLLPITMSHDLVFHSLLALSGFHFHYTSGTPVGETTLIHYGQAIQAQKFGITFLLSGGNEDTVVPLLITSLILCIVESTRGDAGDVAIRHLKGARSLLQSALRLPESQLDQETRAFLIERYAYTIVLANISMGEESDSWVLHDVAQLFPLMKSSYTGTLGSGTIGCVHELCRLIPTVSSLAMKRQKEESLGIESWETISTFLSLYTTIKKWESVCTDEFYTLCGKIYQHTLLVYLASSFERYEQQANNDVFYGSEYSPLVGLAFSNFIPLLDSVPVDSPMSSTLCWPLVVFGSCAKLAEHRELVRARLLAMSSVIGMGNARETCSLLDILWSSGDYSQANPLSIEPIMKKEKMTVMFL</sequence>
<dbReference type="OMA" id="MIPCIFD"/>
<feature type="non-terminal residue" evidence="5">
    <location>
        <position position="1"/>
    </location>
</feature>
<keyword evidence="6" id="KW-1185">Reference proteome</keyword>
<feature type="region of interest" description="Disordered" evidence="3">
    <location>
        <begin position="95"/>
        <end position="127"/>
    </location>
</feature>
<dbReference type="Pfam" id="PF00172">
    <property type="entry name" value="Zn_clus"/>
    <property type="match status" value="1"/>
</dbReference>
<keyword evidence="2" id="KW-0539">Nucleus</keyword>
<dbReference type="EMBL" id="NCSJ02000211">
    <property type="protein sequence ID" value="RFU27346.1"/>
    <property type="molecule type" value="Genomic_DNA"/>
</dbReference>
<comment type="caution">
    <text evidence="5">The sequence shown here is derived from an EMBL/GenBank/DDBJ whole genome shotgun (WGS) entry which is preliminary data.</text>
</comment>
<evidence type="ECO:0000313" key="5">
    <source>
        <dbReference type="EMBL" id="RFU27346.1"/>
    </source>
</evidence>
<dbReference type="InterPro" id="IPR036864">
    <property type="entry name" value="Zn2-C6_fun-type_DNA-bd_sf"/>
</dbReference>
<feature type="region of interest" description="Disordered" evidence="3">
    <location>
        <begin position="1"/>
        <end position="37"/>
    </location>
</feature>
<dbReference type="Pfam" id="PF11951">
    <property type="entry name" value="Fungal_trans_2"/>
    <property type="match status" value="1"/>
</dbReference>
<dbReference type="GO" id="GO:0000981">
    <property type="term" value="F:DNA-binding transcription factor activity, RNA polymerase II-specific"/>
    <property type="evidence" value="ECO:0007669"/>
    <property type="project" value="InterPro"/>
</dbReference>
<gene>
    <name evidence="5" type="ORF">B7463_g9004</name>
</gene>
<dbReference type="PROSITE" id="PS00463">
    <property type="entry name" value="ZN2_CY6_FUNGAL_1"/>
    <property type="match status" value="1"/>
</dbReference>
<comment type="subcellular location">
    <subcellularLocation>
        <location evidence="1">Nucleus</location>
    </subcellularLocation>
</comment>
<reference evidence="5 6" key="1">
    <citation type="submission" date="2018-05" db="EMBL/GenBank/DDBJ databases">
        <title>Draft genome sequence of Scytalidium lignicola DSM 105466, a ubiquitous saprotrophic fungus.</title>
        <authorList>
            <person name="Buettner E."/>
            <person name="Gebauer A.M."/>
            <person name="Hofrichter M."/>
            <person name="Liers C."/>
            <person name="Kellner H."/>
        </authorList>
    </citation>
    <scope>NUCLEOTIDE SEQUENCE [LARGE SCALE GENOMIC DNA]</scope>
    <source>
        <strain evidence="5 6">DSM 105466</strain>
    </source>
</reference>
<dbReference type="SUPFAM" id="SSF57701">
    <property type="entry name" value="Zn2/Cys6 DNA-binding domain"/>
    <property type="match status" value="1"/>
</dbReference>
<dbReference type="SMART" id="SM00066">
    <property type="entry name" value="GAL4"/>
    <property type="match status" value="1"/>
</dbReference>